<organism evidence="1 2">
    <name type="scientific">Chryseobacterium turcicum</name>
    <dbReference type="NCBI Taxonomy" id="2898076"/>
    <lineage>
        <taxon>Bacteria</taxon>
        <taxon>Pseudomonadati</taxon>
        <taxon>Bacteroidota</taxon>
        <taxon>Flavobacteriia</taxon>
        <taxon>Flavobacteriales</taxon>
        <taxon>Weeksellaceae</taxon>
        <taxon>Chryseobacterium group</taxon>
        <taxon>Chryseobacterium</taxon>
    </lineage>
</organism>
<gene>
    <name evidence="1" type="ORF">LO744_05050</name>
</gene>
<name>A0A9Q3V1N5_9FLAO</name>
<comment type="caution">
    <text evidence="1">The sequence shown here is derived from an EMBL/GenBank/DDBJ whole genome shotgun (WGS) entry which is preliminary data.</text>
</comment>
<dbReference type="RefSeq" id="WP_230667512.1">
    <property type="nucleotide sequence ID" value="NZ_JAJNAY010000001.1"/>
</dbReference>
<sequence length="63" mass="6842">MLSAFPENLLHAAAGFQYPPKVSCSVQRTSGELRNLPAACGRLSEDPEINFQPLLELSGKVIE</sequence>
<dbReference type="EMBL" id="JAJNAY010000001">
    <property type="protein sequence ID" value="MCD1116221.1"/>
    <property type="molecule type" value="Genomic_DNA"/>
</dbReference>
<protein>
    <submittedName>
        <fullName evidence="1">Uncharacterized protein</fullName>
    </submittedName>
</protein>
<evidence type="ECO:0000313" key="1">
    <source>
        <dbReference type="EMBL" id="MCD1116221.1"/>
    </source>
</evidence>
<dbReference type="AlphaFoldDB" id="A0A9Q3V1N5"/>
<reference evidence="1" key="1">
    <citation type="submission" date="2021-11" db="EMBL/GenBank/DDBJ databases">
        <title>Description of novel Chryseobacterium species.</title>
        <authorList>
            <person name="Saticioglu I.B."/>
            <person name="Ay H."/>
            <person name="Altun S."/>
            <person name="Duman M."/>
        </authorList>
    </citation>
    <scope>NUCLEOTIDE SEQUENCE</scope>
    <source>
        <strain evidence="1">C-17</strain>
    </source>
</reference>
<keyword evidence="2" id="KW-1185">Reference proteome</keyword>
<evidence type="ECO:0000313" key="2">
    <source>
        <dbReference type="Proteomes" id="UP001108025"/>
    </source>
</evidence>
<proteinExistence type="predicted"/>
<dbReference type="Proteomes" id="UP001108025">
    <property type="component" value="Unassembled WGS sequence"/>
</dbReference>
<accession>A0A9Q3V1N5</accession>